<dbReference type="PANTHER" id="PTHR48041">
    <property type="entry name" value="ABC TRANSPORTER G FAMILY MEMBER 28"/>
    <property type="match status" value="1"/>
</dbReference>
<keyword evidence="12" id="KW-1185">Reference proteome</keyword>
<keyword evidence="6 9" id="KW-1133">Transmembrane helix</keyword>
<evidence type="ECO:0000256" key="4">
    <source>
        <dbReference type="ARBA" id="ARBA00022741"/>
    </source>
</evidence>
<dbReference type="InterPro" id="IPR043926">
    <property type="entry name" value="ABCG_dom"/>
</dbReference>
<keyword evidence="2" id="KW-0813">Transport</keyword>
<dbReference type="PROSITE" id="PS50893">
    <property type="entry name" value="ABC_TRANSPORTER_2"/>
    <property type="match status" value="1"/>
</dbReference>
<dbReference type="InterPro" id="IPR027417">
    <property type="entry name" value="P-loop_NTPase"/>
</dbReference>
<keyword evidence="5" id="KW-0067">ATP-binding</keyword>
<evidence type="ECO:0000256" key="7">
    <source>
        <dbReference type="ARBA" id="ARBA00023136"/>
    </source>
</evidence>
<evidence type="ECO:0000259" key="10">
    <source>
        <dbReference type="PROSITE" id="PS50893"/>
    </source>
</evidence>
<accession>A0A9D5HGV1</accession>
<evidence type="ECO:0000256" key="3">
    <source>
        <dbReference type="ARBA" id="ARBA00022692"/>
    </source>
</evidence>
<evidence type="ECO:0000256" key="8">
    <source>
        <dbReference type="SAM" id="MobiDB-lite"/>
    </source>
</evidence>
<dbReference type="AlphaFoldDB" id="A0A9D5HGV1"/>
<organism evidence="11 12">
    <name type="scientific">Dioscorea zingiberensis</name>
    <dbReference type="NCBI Taxonomy" id="325984"/>
    <lineage>
        <taxon>Eukaryota</taxon>
        <taxon>Viridiplantae</taxon>
        <taxon>Streptophyta</taxon>
        <taxon>Embryophyta</taxon>
        <taxon>Tracheophyta</taxon>
        <taxon>Spermatophyta</taxon>
        <taxon>Magnoliopsida</taxon>
        <taxon>Liliopsida</taxon>
        <taxon>Dioscoreales</taxon>
        <taxon>Dioscoreaceae</taxon>
        <taxon>Dioscorea</taxon>
    </lineage>
</organism>
<reference evidence="11" key="2">
    <citation type="journal article" date="2022" name="Hortic Res">
        <title>The genome of Dioscorea zingiberensis sheds light on the biosynthesis, origin and evolution of the medicinally important diosgenin saponins.</title>
        <authorList>
            <person name="Li Y."/>
            <person name="Tan C."/>
            <person name="Li Z."/>
            <person name="Guo J."/>
            <person name="Li S."/>
            <person name="Chen X."/>
            <person name="Wang C."/>
            <person name="Dai X."/>
            <person name="Yang H."/>
            <person name="Song W."/>
            <person name="Hou L."/>
            <person name="Xu J."/>
            <person name="Tong Z."/>
            <person name="Xu A."/>
            <person name="Yuan X."/>
            <person name="Wang W."/>
            <person name="Yang Q."/>
            <person name="Chen L."/>
            <person name="Sun Z."/>
            <person name="Wang K."/>
            <person name="Pan B."/>
            <person name="Chen J."/>
            <person name="Bao Y."/>
            <person name="Liu F."/>
            <person name="Qi X."/>
            <person name="Gang D.R."/>
            <person name="Wen J."/>
            <person name="Li J."/>
        </authorList>
    </citation>
    <scope>NUCLEOTIDE SEQUENCE</scope>
    <source>
        <strain evidence="11">Dzin_1.0</strain>
    </source>
</reference>
<evidence type="ECO:0000256" key="1">
    <source>
        <dbReference type="ARBA" id="ARBA00004141"/>
    </source>
</evidence>
<comment type="caution">
    <text evidence="11">The sequence shown here is derived from an EMBL/GenBank/DDBJ whole genome shotgun (WGS) entry which is preliminary data.</text>
</comment>
<evidence type="ECO:0000256" key="2">
    <source>
        <dbReference type="ARBA" id="ARBA00022448"/>
    </source>
</evidence>
<dbReference type="Gene3D" id="3.40.50.300">
    <property type="entry name" value="P-loop containing nucleotide triphosphate hydrolases"/>
    <property type="match status" value="1"/>
</dbReference>
<feature type="transmembrane region" description="Helical" evidence="9">
    <location>
        <begin position="410"/>
        <end position="430"/>
    </location>
</feature>
<dbReference type="PANTHER" id="PTHR48041:SF22">
    <property type="entry name" value="ABC TRANSPORTER G FAMILY MEMBER 9"/>
    <property type="match status" value="1"/>
</dbReference>
<evidence type="ECO:0000256" key="5">
    <source>
        <dbReference type="ARBA" id="ARBA00022840"/>
    </source>
</evidence>
<feature type="transmembrane region" description="Helical" evidence="9">
    <location>
        <begin position="451"/>
        <end position="475"/>
    </location>
</feature>
<feature type="domain" description="ABC transporter" evidence="10">
    <location>
        <begin position="32"/>
        <end position="286"/>
    </location>
</feature>
<evidence type="ECO:0000256" key="9">
    <source>
        <dbReference type="SAM" id="Phobius"/>
    </source>
</evidence>
<dbReference type="InterPro" id="IPR003439">
    <property type="entry name" value="ABC_transporter-like_ATP-bd"/>
</dbReference>
<gene>
    <name evidence="11" type="ORF">J5N97_018136</name>
</gene>
<evidence type="ECO:0000313" key="12">
    <source>
        <dbReference type="Proteomes" id="UP001085076"/>
    </source>
</evidence>
<dbReference type="PROSITE" id="PS00211">
    <property type="entry name" value="ABC_TRANSPORTER_1"/>
    <property type="match status" value="1"/>
</dbReference>
<dbReference type="GO" id="GO:0005524">
    <property type="term" value="F:ATP binding"/>
    <property type="evidence" value="ECO:0007669"/>
    <property type="project" value="UniProtKB-KW"/>
</dbReference>
<dbReference type="GO" id="GO:0140359">
    <property type="term" value="F:ABC-type transporter activity"/>
    <property type="evidence" value="ECO:0007669"/>
    <property type="project" value="InterPro"/>
</dbReference>
<dbReference type="SUPFAM" id="SSF52540">
    <property type="entry name" value="P-loop containing nucleoside triphosphate hydrolases"/>
    <property type="match status" value="1"/>
</dbReference>
<proteinExistence type="predicted"/>
<evidence type="ECO:0000256" key="6">
    <source>
        <dbReference type="ARBA" id="ARBA00022989"/>
    </source>
</evidence>
<dbReference type="SMART" id="SM00382">
    <property type="entry name" value="AAA"/>
    <property type="match status" value="1"/>
</dbReference>
<protein>
    <recommendedName>
        <fullName evidence="10">ABC transporter domain-containing protein</fullName>
    </recommendedName>
</protein>
<dbReference type="InterPro" id="IPR017871">
    <property type="entry name" value="ABC_transporter-like_CS"/>
</dbReference>
<dbReference type="Pfam" id="PF01061">
    <property type="entry name" value="ABC2_membrane"/>
    <property type="match status" value="1"/>
</dbReference>
<feature type="transmembrane region" description="Helical" evidence="9">
    <location>
        <begin position="377"/>
        <end position="398"/>
    </location>
</feature>
<dbReference type="InterPro" id="IPR013525">
    <property type="entry name" value="ABC2_TM"/>
</dbReference>
<keyword evidence="7 9" id="KW-0472">Membrane</keyword>
<dbReference type="Proteomes" id="UP001085076">
    <property type="component" value="Miscellaneous, Linkage group lg04"/>
</dbReference>
<dbReference type="InterPro" id="IPR050352">
    <property type="entry name" value="ABCG_transporters"/>
</dbReference>
<name>A0A9D5HGV1_9LILI</name>
<keyword evidence="3 9" id="KW-0812">Transmembrane</keyword>
<feature type="transmembrane region" description="Helical" evidence="9">
    <location>
        <begin position="596"/>
        <end position="616"/>
    </location>
</feature>
<keyword evidence="4" id="KW-0547">Nucleotide-binding</keyword>
<dbReference type="GO" id="GO:0005886">
    <property type="term" value="C:plasma membrane"/>
    <property type="evidence" value="ECO:0007669"/>
    <property type="project" value="TreeGrafter"/>
</dbReference>
<sequence>MEMKSSTNFASSSSQEVDQGSTVTRSKRPIILKFENVVYKIKTKDHEKNKEDGGRGTIIKGVSGEVRPGEMLAMMGPSGSGKTTLLKALSGRFNSSSSSSVLTGSITYNGTGFSSSINRLTGFVSQDDILYPHLTVFETLLFTALLRLPRSLTAQQKTDLVDAVISQLGLSACRNNIIGNQEIRGVSGGEKKRVSIGQEILIDPRLLFLDEPTSGLDATTAQRIVSVIRELANKGKTVLMSIHQPSSHLFYMFHKLLLLSDGNPIYFGKQSEVMDYFSSLGHSPSVAMNPADFLLDLANGIQCDEVQSSEAVKEELVSAYNLHLREKIKEEMRGNDEEEKRVEKKKGFMKSNKWNTTWWDQFTVLIRRDLKERRHEAFSTLTVCQVLAMSLLCGALWFKSKSLEDQIGLLFFMTGFWGAFPLFTAMSTFPMERMMLRKERSSGMYRLSSYFMARIVVDLPMELILPCVSTVIVYWMGGLKPVAANFFMNLGFILVCVLVTQGLGLALGAVIMDIQKAAVLASVITLAFTLAGGFYVQHVPSFITWIKYLSSIFYTFKLLLASQYKEDDVYECGPKRTCRVADFPVVKLAGLDHQGLALGVMFLMFIFYRLVAYIALMRVGVGK</sequence>
<dbReference type="GO" id="GO:0016887">
    <property type="term" value="F:ATP hydrolysis activity"/>
    <property type="evidence" value="ECO:0007669"/>
    <property type="project" value="InterPro"/>
</dbReference>
<evidence type="ECO:0000313" key="11">
    <source>
        <dbReference type="EMBL" id="KAJ0976171.1"/>
    </source>
</evidence>
<feature type="transmembrane region" description="Helical" evidence="9">
    <location>
        <begin position="517"/>
        <end position="536"/>
    </location>
</feature>
<dbReference type="Pfam" id="PF00005">
    <property type="entry name" value="ABC_tran"/>
    <property type="match status" value="1"/>
</dbReference>
<feature type="region of interest" description="Disordered" evidence="8">
    <location>
        <begin position="1"/>
        <end position="24"/>
    </location>
</feature>
<comment type="subcellular location">
    <subcellularLocation>
        <location evidence="1">Membrane</location>
        <topology evidence="1">Multi-pass membrane protein</topology>
    </subcellularLocation>
</comment>
<feature type="transmembrane region" description="Helical" evidence="9">
    <location>
        <begin position="487"/>
        <end position="510"/>
    </location>
</feature>
<reference evidence="11" key="1">
    <citation type="submission" date="2021-03" db="EMBL/GenBank/DDBJ databases">
        <authorList>
            <person name="Li Z."/>
            <person name="Yang C."/>
        </authorList>
    </citation>
    <scope>NUCLEOTIDE SEQUENCE</scope>
    <source>
        <strain evidence="11">Dzin_1.0</strain>
        <tissue evidence="11">Leaf</tissue>
    </source>
</reference>
<dbReference type="EMBL" id="JAGGNH010000004">
    <property type="protein sequence ID" value="KAJ0976171.1"/>
    <property type="molecule type" value="Genomic_DNA"/>
</dbReference>
<dbReference type="InterPro" id="IPR003593">
    <property type="entry name" value="AAA+_ATPase"/>
</dbReference>
<dbReference type="CDD" id="cd03213">
    <property type="entry name" value="ABCG_EPDR"/>
    <property type="match status" value="1"/>
</dbReference>
<dbReference type="Pfam" id="PF19055">
    <property type="entry name" value="ABC2_membrane_7"/>
    <property type="match status" value="1"/>
</dbReference>
<dbReference type="OrthoDB" id="620737at2759"/>